<dbReference type="InterPro" id="IPR001497">
    <property type="entry name" value="MethylDNA_cys_MeTrfase_AS"/>
</dbReference>
<protein>
    <submittedName>
        <fullName evidence="8">MGMT family protein</fullName>
    </submittedName>
</protein>
<dbReference type="NCBIfam" id="TIGR00589">
    <property type="entry name" value="ogt"/>
    <property type="match status" value="1"/>
</dbReference>
<evidence type="ECO:0000256" key="5">
    <source>
        <dbReference type="ARBA" id="ARBA00023204"/>
    </source>
</evidence>
<dbReference type="PANTHER" id="PTHR10815">
    <property type="entry name" value="METHYLATED-DNA--PROTEIN-CYSTEINE METHYLTRANSFERASE"/>
    <property type="match status" value="1"/>
</dbReference>
<dbReference type="InterPro" id="IPR036217">
    <property type="entry name" value="MethylDNA_cys_MeTrfase_DNAb"/>
</dbReference>
<keyword evidence="9" id="KW-1185">Reference proteome</keyword>
<dbReference type="SUPFAM" id="SSF46767">
    <property type="entry name" value="Methylated DNA-protein cysteine methyltransferase, C-terminal domain"/>
    <property type="match status" value="1"/>
</dbReference>
<evidence type="ECO:0000313" key="9">
    <source>
        <dbReference type="Proteomes" id="UP001215956"/>
    </source>
</evidence>
<comment type="catalytic activity">
    <reaction evidence="6">
        <text>a 6-O-methyl-2'-deoxyguanosine in DNA + L-cysteinyl-[protein] = S-methyl-L-cysteinyl-[protein] + a 2'-deoxyguanosine in DNA</text>
        <dbReference type="Rhea" id="RHEA:24000"/>
        <dbReference type="Rhea" id="RHEA-COMP:10131"/>
        <dbReference type="Rhea" id="RHEA-COMP:10132"/>
        <dbReference type="Rhea" id="RHEA-COMP:11367"/>
        <dbReference type="Rhea" id="RHEA-COMP:11368"/>
        <dbReference type="ChEBI" id="CHEBI:29950"/>
        <dbReference type="ChEBI" id="CHEBI:82612"/>
        <dbReference type="ChEBI" id="CHEBI:85445"/>
        <dbReference type="ChEBI" id="CHEBI:85448"/>
        <dbReference type="EC" id="2.1.1.63"/>
    </reaction>
</comment>
<dbReference type="Pfam" id="PF01035">
    <property type="entry name" value="DNA_binding_1"/>
    <property type="match status" value="1"/>
</dbReference>
<feature type="domain" description="Methylated-DNA-[protein]-cysteine S-methyltransferase DNA binding" evidence="7">
    <location>
        <begin position="82"/>
        <end position="160"/>
    </location>
</feature>
<name>A0ABT5XCY4_9EURY</name>
<organism evidence="8 9">
    <name type="scientific">Candidatus Methanocrinis alkalitolerans</name>
    <dbReference type="NCBI Taxonomy" id="3033395"/>
    <lineage>
        <taxon>Archaea</taxon>
        <taxon>Methanobacteriati</taxon>
        <taxon>Methanobacteriota</taxon>
        <taxon>Stenosarchaea group</taxon>
        <taxon>Methanomicrobia</taxon>
        <taxon>Methanotrichales</taxon>
        <taxon>Methanotrichaceae</taxon>
        <taxon>Methanocrinis</taxon>
    </lineage>
</organism>
<dbReference type="InterPro" id="IPR014048">
    <property type="entry name" value="MethylDNA_cys_MeTrfase_DNA-bd"/>
</dbReference>
<keyword evidence="3" id="KW-0808">Transferase</keyword>
<sequence length="170" mass="18711">MTGREEGSDADRKEGMTEGIFLEPLGFYLLVERHEGWIGGISFSAERPKVPMPPEEKEAILRCWLGGEKVPWDLLDLSGLTEFQREVLSFVASIPPGETLTYGQVAERLGRPKAARAVGSALAANPFPLIIPCHRVVGSKDIGGYSLGVDLKKRLLEVEKEICHLNLLLD</sequence>
<comment type="catalytic activity">
    <reaction evidence="1">
        <text>a 4-O-methyl-thymidine in DNA + L-cysteinyl-[protein] = a thymidine in DNA + S-methyl-L-cysteinyl-[protein]</text>
        <dbReference type="Rhea" id="RHEA:53428"/>
        <dbReference type="Rhea" id="RHEA-COMP:10131"/>
        <dbReference type="Rhea" id="RHEA-COMP:10132"/>
        <dbReference type="Rhea" id="RHEA-COMP:13555"/>
        <dbReference type="Rhea" id="RHEA-COMP:13556"/>
        <dbReference type="ChEBI" id="CHEBI:29950"/>
        <dbReference type="ChEBI" id="CHEBI:82612"/>
        <dbReference type="ChEBI" id="CHEBI:137386"/>
        <dbReference type="ChEBI" id="CHEBI:137387"/>
        <dbReference type="EC" id="2.1.1.63"/>
    </reaction>
</comment>
<accession>A0ABT5XCY4</accession>
<dbReference type="PROSITE" id="PS00374">
    <property type="entry name" value="MGMT"/>
    <property type="match status" value="1"/>
</dbReference>
<keyword evidence="2" id="KW-0489">Methyltransferase</keyword>
<evidence type="ECO:0000256" key="6">
    <source>
        <dbReference type="ARBA" id="ARBA00049348"/>
    </source>
</evidence>
<dbReference type="Proteomes" id="UP001215956">
    <property type="component" value="Unassembled WGS sequence"/>
</dbReference>
<gene>
    <name evidence="8" type="ORF">P0O24_02920</name>
</gene>
<proteinExistence type="predicted"/>
<evidence type="ECO:0000256" key="3">
    <source>
        <dbReference type="ARBA" id="ARBA00022679"/>
    </source>
</evidence>
<evidence type="ECO:0000256" key="1">
    <source>
        <dbReference type="ARBA" id="ARBA00001286"/>
    </source>
</evidence>
<comment type="caution">
    <text evidence="8">The sequence shown here is derived from an EMBL/GenBank/DDBJ whole genome shotgun (WGS) entry which is preliminary data.</text>
</comment>
<evidence type="ECO:0000256" key="4">
    <source>
        <dbReference type="ARBA" id="ARBA00022763"/>
    </source>
</evidence>
<dbReference type="RefSeq" id="WP_316968240.1">
    <property type="nucleotide sequence ID" value="NZ_JARFPL010000006.1"/>
</dbReference>
<evidence type="ECO:0000259" key="7">
    <source>
        <dbReference type="Pfam" id="PF01035"/>
    </source>
</evidence>
<dbReference type="EMBL" id="JARFPL010000006">
    <property type="protein sequence ID" value="MDF0592532.1"/>
    <property type="molecule type" value="Genomic_DNA"/>
</dbReference>
<keyword evidence="5" id="KW-0234">DNA repair</keyword>
<reference evidence="8 9" key="1">
    <citation type="submission" date="2023-03" db="EMBL/GenBank/DDBJ databases">
        <title>Whole genome sequencing of Methanotrichaceae archaeon M04Ac.</title>
        <authorList>
            <person name="Khomyakova M.A."/>
            <person name="Merkel A.Y."/>
            <person name="Slobodkin A.I."/>
        </authorList>
    </citation>
    <scope>NUCLEOTIDE SEQUENCE [LARGE SCALE GENOMIC DNA]</scope>
    <source>
        <strain evidence="8 9">M04Ac</strain>
    </source>
</reference>
<dbReference type="Gene3D" id="1.10.10.10">
    <property type="entry name" value="Winged helix-like DNA-binding domain superfamily/Winged helix DNA-binding domain"/>
    <property type="match status" value="1"/>
</dbReference>
<keyword evidence="4" id="KW-0227">DNA damage</keyword>
<evidence type="ECO:0000313" key="8">
    <source>
        <dbReference type="EMBL" id="MDF0592532.1"/>
    </source>
</evidence>
<dbReference type="CDD" id="cd06445">
    <property type="entry name" value="ATase"/>
    <property type="match status" value="1"/>
</dbReference>
<evidence type="ECO:0000256" key="2">
    <source>
        <dbReference type="ARBA" id="ARBA00022603"/>
    </source>
</evidence>
<dbReference type="PANTHER" id="PTHR10815:SF13">
    <property type="entry name" value="METHYLATED-DNA--PROTEIN-CYSTEINE METHYLTRANSFERASE"/>
    <property type="match status" value="1"/>
</dbReference>
<dbReference type="InterPro" id="IPR036388">
    <property type="entry name" value="WH-like_DNA-bd_sf"/>
</dbReference>